<organism evidence="2 3">
    <name type="scientific">Nematostella vectensis</name>
    <name type="common">Starlet sea anemone</name>
    <dbReference type="NCBI Taxonomy" id="45351"/>
    <lineage>
        <taxon>Eukaryota</taxon>
        <taxon>Metazoa</taxon>
        <taxon>Cnidaria</taxon>
        <taxon>Anthozoa</taxon>
        <taxon>Hexacorallia</taxon>
        <taxon>Actiniaria</taxon>
        <taxon>Edwardsiidae</taxon>
        <taxon>Nematostella</taxon>
    </lineage>
</organism>
<keyword evidence="3" id="KW-1185">Reference proteome</keyword>
<feature type="region of interest" description="Disordered" evidence="1">
    <location>
        <begin position="1"/>
        <end position="160"/>
    </location>
</feature>
<accession>A7STQ4</accession>
<evidence type="ECO:0000313" key="3">
    <source>
        <dbReference type="Proteomes" id="UP000001593"/>
    </source>
</evidence>
<name>A7STQ4_NEMVE</name>
<dbReference type="EMBL" id="DS469800">
    <property type="protein sequence ID" value="EDO32899.1"/>
    <property type="molecule type" value="Genomic_DNA"/>
</dbReference>
<reference evidence="2 3" key="1">
    <citation type="journal article" date="2007" name="Science">
        <title>Sea anemone genome reveals ancestral eumetazoan gene repertoire and genomic organization.</title>
        <authorList>
            <person name="Putnam N.H."/>
            <person name="Srivastava M."/>
            <person name="Hellsten U."/>
            <person name="Dirks B."/>
            <person name="Chapman J."/>
            <person name="Salamov A."/>
            <person name="Terry A."/>
            <person name="Shapiro H."/>
            <person name="Lindquist E."/>
            <person name="Kapitonov V.V."/>
            <person name="Jurka J."/>
            <person name="Genikhovich G."/>
            <person name="Grigoriev I.V."/>
            <person name="Lucas S.M."/>
            <person name="Steele R.E."/>
            <person name="Finnerty J.R."/>
            <person name="Technau U."/>
            <person name="Martindale M.Q."/>
            <person name="Rokhsar D.S."/>
        </authorList>
    </citation>
    <scope>NUCLEOTIDE SEQUENCE [LARGE SCALE GENOMIC DNA]</scope>
    <source>
        <strain evidence="3">CH2 X CH6</strain>
    </source>
</reference>
<dbReference type="HOGENOM" id="CLU_1350325_0_0_1"/>
<gene>
    <name evidence="2" type="ORF">NEMVEDRAFT_v1g217359</name>
</gene>
<feature type="compositionally biased region" description="Basic and acidic residues" evidence="1">
    <location>
        <begin position="104"/>
        <end position="119"/>
    </location>
</feature>
<dbReference type="InParanoid" id="A7STQ4"/>
<dbReference type="AlphaFoldDB" id="A7STQ4"/>
<dbReference type="PhylomeDB" id="A7STQ4"/>
<evidence type="ECO:0000256" key="1">
    <source>
        <dbReference type="SAM" id="MobiDB-lite"/>
    </source>
</evidence>
<proteinExistence type="predicted"/>
<dbReference type="Proteomes" id="UP000001593">
    <property type="component" value="Unassembled WGS sequence"/>
</dbReference>
<protein>
    <submittedName>
        <fullName evidence="2">Uncharacterized protein</fullName>
    </submittedName>
</protein>
<evidence type="ECO:0000313" key="2">
    <source>
        <dbReference type="EMBL" id="EDO32899.1"/>
    </source>
</evidence>
<sequence length="203" mass="22611">MPPPPAQNAPRGTPRKQEKTHKGTSPLSLAYLYHEPTPWRPCRVGSPPSTPPNTHHGERRPATKNAPAPRGGEKHPSTTSWVPQPTPPASRPPETSTRAKSRKSTADSRRDGTKKKESRAWPPPPPRKSKLNRPPSAAGRPHREHTPTGCGSTTPELRLGQFGRSWRTQKFYPTQHGGHRYFFDNTSPFLEETQKQVKQLGRG</sequence>